<sequence>MVLLWSCSCASNTSKHDMGSARLVGCVLRCPATSEPQDRFRWFLWMAGSSEHDMQHGSSITINPLYYRLPPLSTGGGVGRGTTDVMKNNSWGVEDSQVVNASTATTWASRNQAAKLRLDTQQCSLNFHWLPDADVSPSLAIHWWPPCNYRPRTAGYHFRSTSPLWQLRILNLDWCSRDSSLRVLPLCSSHQSSCLSLIHPQATFGTGGFPTTHIHNPGPNSRHLPSTRRTLTCPVALLPLYHHFLHFFPPFSTSVSADSSTLHNEDNAKIKVLPSFFSSISPEAWARRDHGFSHRPRHFAYPPHLDKQCGINTQPYQNHAFLLL</sequence>
<gene>
    <name evidence="1" type="ORF">CONLIGDRAFT_280096</name>
</gene>
<name>A0A1J7IT15_9PEZI</name>
<dbReference type="InParanoid" id="A0A1J7IT15"/>
<keyword evidence="2" id="KW-1185">Reference proteome</keyword>
<protein>
    <submittedName>
        <fullName evidence="1">Uncharacterized protein</fullName>
    </submittedName>
</protein>
<proteinExistence type="predicted"/>
<dbReference type="EMBL" id="KV875096">
    <property type="protein sequence ID" value="OIW30477.1"/>
    <property type="molecule type" value="Genomic_DNA"/>
</dbReference>
<evidence type="ECO:0000313" key="2">
    <source>
        <dbReference type="Proteomes" id="UP000182658"/>
    </source>
</evidence>
<evidence type="ECO:0000313" key="1">
    <source>
        <dbReference type="EMBL" id="OIW30477.1"/>
    </source>
</evidence>
<dbReference type="AlphaFoldDB" id="A0A1J7IT15"/>
<accession>A0A1J7IT15</accession>
<organism evidence="1 2">
    <name type="scientific">Coniochaeta ligniaria NRRL 30616</name>
    <dbReference type="NCBI Taxonomy" id="1408157"/>
    <lineage>
        <taxon>Eukaryota</taxon>
        <taxon>Fungi</taxon>
        <taxon>Dikarya</taxon>
        <taxon>Ascomycota</taxon>
        <taxon>Pezizomycotina</taxon>
        <taxon>Sordariomycetes</taxon>
        <taxon>Sordariomycetidae</taxon>
        <taxon>Coniochaetales</taxon>
        <taxon>Coniochaetaceae</taxon>
        <taxon>Coniochaeta</taxon>
    </lineage>
</organism>
<reference evidence="1 2" key="1">
    <citation type="submission" date="2016-10" db="EMBL/GenBank/DDBJ databases">
        <title>Draft genome sequence of Coniochaeta ligniaria NRRL30616, a lignocellulolytic fungus for bioabatement of inhibitors in plant biomass hydrolysates.</title>
        <authorList>
            <consortium name="DOE Joint Genome Institute"/>
            <person name="Jimenez D.J."/>
            <person name="Hector R.E."/>
            <person name="Riley R."/>
            <person name="Sun H."/>
            <person name="Grigoriev I.V."/>
            <person name="Van Elsas J.D."/>
            <person name="Nichols N.N."/>
        </authorList>
    </citation>
    <scope>NUCLEOTIDE SEQUENCE [LARGE SCALE GENOMIC DNA]</scope>
    <source>
        <strain evidence="1 2">NRRL 30616</strain>
    </source>
</reference>
<dbReference type="Proteomes" id="UP000182658">
    <property type="component" value="Unassembled WGS sequence"/>
</dbReference>